<dbReference type="InterPro" id="IPR051534">
    <property type="entry name" value="CBASS_pafABC_assoc_protein"/>
</dbReference>
<feature type="domain" description="WCX" evidence="2">
    <location>
        <begin position="243"/>
        <end position="318"/>
    </location>
</feature>
<evidence type="ECO:0000313" key="3">
    <source>
        <dbReference type="EMBL" id="NMG25926.1"/>
    </source>
</evidence>
<dbReference type="Pfam" id="PF13280">
    <property type="entry name" value="WYL"/>
    <property type="match status" value="1"/>
</dbReference>
<protein>
    <submittedName>
        <fullName evidence="3">WYL domain-containing protein</fullName>
    </submittedName>
</protein>
<dbReference type="PANTHER" id="PTHR34580">
    <property type="match status" value="1"/>
</dbReference>
<dbReference type="RefSeq" id="WP_169119268.1">
    <property type="nucleotide sequence ID" value="NZ_WTVG02000040.1"/>
</dbReference>
<dbReference type="PANTHER" id="PTHR34580:SF3">
    <property type="entry name" value="PROTEIN PAFB"/>
    <property type="match status" value="1"/>
</dbReference>
<evidence type="ECO:0000313" key="4">
    <source>
        <dbReference type="Proteomes" id="UP000615989"/>
    </source>
</evidence>
<dbReference type="Proteomes" id="UP000615989">
    <property type="component" value="Unassembled WGS sequence"/>
</dbReference>
<proteinExistence type="predicted"/>
<organism evidence="3 4">
    <name type="scientific">Aromatoleum anaerobium</name>
    <dbReference type="NCBI Taxonomy" id="182180"/>
    <lineage>
        <taxon>Bacteria</taxon>
        <taxon>Pseudomonadati</taxon>
        <taxon>Pseudomonadota</taxon>
        <taxon>Betaproteobacteria</taxon>
        <taxon>Rhodocyclales</taxon>
        <taxon>Rhodocyclaceae</taxon>
        <taxon>Aromatoleum</taxon>
    </lineage>
</organism>
<reference evidence="3" key="1">
    <citation type="submission" date="2019-12" db="EMBL/GenBank/DDBJ databases">
        <title>Comparative genomics gives insights into the taxonomy of the Azoarcus-Aromatoleum group and reveals separate origins of nif in the plant-associated Azoarcus and non-plant-associated Aromatoleum sub-groups.</title>
        <authorList>
            <person name="Lafos M."/>
            <person name="Maluk M."/>
            <person name="Batista M."/>
            <person name="Junghare M."/>
            <person name="Carmona M."/>
            <person name="Faoro H."/>
            <person name="Cruz L.M."/>
            <person name="Battistoni F."/>
            <person name="De Souza E."/>
            <person name="Pedrosa F."/>
            <person name="Chen W.-M."/>
            <person name="Poole P.S."/>
            <person name="Dixon R.A."/>
            <person name="James E.K."/>
        </authorList>
    </citation>
    <scope>NUCLEOTIDE SEQUENCE</scope>
    <source>
        <strain evidence="3">LuFRes1</strain>
    </source>
</reference>
<name>A0ABX1PNF3_9RHOO</name>
<dbReference type="InterPro" id="IPR026881">
    <property type="entry name" value="WYL_dom"/>
</dbReference>
<dbReference type="Pfam" id="PF25583">
    <property type="entry name" value="WCX"/>
    <property type="match status" value="1"/>
</dbReference>
<dbReference type="EMBL" id="WTVG01000047">
    <property type="protein sequence ID" value="NMG25926.1"/>
    <property type="molecule type" value="Genomic_DNA"/>
</dbReference>
<accession>A0ABX1PNF3</accession>
<comment type="caution">
    <text evidence="3">The sequence shown here is derived from an EMBL/GenBank/DDBJ whole genome shotgun (WGS) entry which is preliminary data.</text>
</comment>
<evidence type="ECO:0000259" key="1">
    <source>
        <dbReference type="Pfam" id="PF13280"/>
    </source>
</evidence>
<keyword evidence="4" id="KW-1185">Reference proteome</keyword>
<dbReference type="PROSITE" id="PS52050">
    <property type="entry name" value="WYL"/>
    <property type="match status" value="1"/>
</dbReference>
<gene>
    <name evidence="3" type="ORF">GO606_14610</name>
</gene>
<sequence length="321" mass="37589">MDRTERLYRIDRLLNERGVVPLRMFLDDLEISLPTFKRDLEYLRERLNAPIVWDREARGYRFDVASTGPRYELPALWFNASEVYALLTMQQLLKNLEPGLLAPHVEPLLSRLRMLLDRGDISPAEVEKRIRFHRQAARAHDTKHFAPIAAAVLQRRRIVVQHHNRARNESLQREVSPQRLTFYRETWYLDAWCHLRDELRSFALDAIKDVKLSTNPAHEVPDEDIRQTLDAGYDIFSGKGVQWAELEFTPERARWVSRETWHPLQEGRFAEDGTYRLRVPFSNPTELMMDILRHVPAVKVLAPISLRDGILGQLQEALRSA</sequence>
<evidence type="ECO:0000259" key="2">
    <source>
        <dbReference type="Pfam" id="PF25583"/>
    </source>
</evidence>
<dbReference type="InterPro" id="IPR057727">
    <property type="entry name" value="WCX_dom"/>
</dbReference>
<feature type="domain" description="WYL" evidence="1">
    <location>
        <begin position="144"/>
        <end position="211"/>
    </location>
</feature>